<dbReference type="InterPro" id="IPR001705">
    <property type="entry name" value="Ribosomal_bL33"/>
</dbReference>
<dbReference type="EMBL" id="KT007003">
    <property type="protein sequence ID" value="AKQ02840.1"/>
    <property type="molecule type" value="Genomic_DNA"/>
</dbReference>
<comment type="similarity">
    <text evidence="1 5">Belongs to the bacterial ribosomal protein bL33 family.</text>
</comment>
<dbReference type="GO" id="GO:0006412">
    <property type="term" value="P:translation"/>
    <property type="evidence" value="ECO:0007669"/>
    <property type="project" value="UniProtKB-UniRule"/>
</dbReference>
<dbReference type="NCBIfam" id="NF001764">
    <property type="entry name" value="PRK00504.1"/>
    <property type="match status" value="1"/>
</dbReference>
<sequence>MPREKIILACGECKNRNYFTMKNKRTHPERVEWKKYCPRCDKHVVHKETK</sequence>
<reference evidence="6" key="1">
    <citation type="journal article" date="2015" name="ISME J.">
        <title>Aquifer environment selects for microbial species cohorts in sediment and groundwater.</title>
        <authorList>
            <person name="Hug L.A."/>
            <person name="Thomas B.C."/>
            <person name="Brown C.T."/>
            <person name="Frischkorn K.R."/>
            <person name="Williams K.H."/>
            <person name="Tringe S.G."/>
            <person name="Banfield J.F."/>
        </authorList>
    </citation>
    <scope>NUCLEOTIDE SEQUENCE</scope>
</reference>
<dbReference type="PANTHER" id="PTHR43168:SF2">
    <property type="entry name" value="LARGE RIBOSOMAL SUBUNIT PROTEIN BL33C"/>
    <property type="match status" value="1"/>
</dbReference>
<dbReference type="Pfam" id="PF00471">
    <property type="entry name" value="Ribosomal_L33"/>
    <property type="match status" value="1"/>
</dbReference>
<dbReference type="InterPro" id="IPR018264">
    <property type="entry name" value="Ribosomal_bL33_CS"/>
</dbReference>
<evidence type="ECO:0000256" key="2">
    <source>
        <dbReference type="ARBA" id="ARBA00022980"/>
    </source>
</evidence>
<dbReference type="NCBIfam" id="TIGR01023">
    <property type="entry name" value="rpmG_bact"/>
    <property type="match status" value="1"/>
</dbReference>
<gene>
    <name evidence="5 6" type="primary">rpmG</name>
</gene>
<evidence type="ECO:0000256" key="5">
    <source>
        <dbReference type="HAMAP-Rule" id="MF_00294"/>
    </source>
</evidence>
<protein>
    <recommendedName>
        <fullName evidence="4 5">Large ribosomal subunit protein bL33</fullName>
    </recommendedName>
</protein>
<dbReference type="PROSITE" id="PS00582">
    <property type="entry name" value="RIBOSOMAL_L33"/>
    <property type="match status" value="1"/>
</dbReference>
<evidence type="ECO:0000256" key="1">
    <source>
        <dbReference type="ARBA" id="ARBA00007596"/>
    </source>
</evidence>
<proteinExistence type="inferred from homology"/>
<dbReference type="SUPFAM" id="SSF57829">
    <property type="entry name" value="Zn-binding ribosomal proteins"/>
    <property type="match status" value="1"/>
</dbReference>
<evidence type="ECO:0000256" key="3">
    <source>
        <dbReference type="ARBA" id="ARBA00023274"/>
    </source>
</evidence>
<dbReference type="AlphaFoldDB" id="A0A0H4T7W4"/>
<organism evidence="6">
    <name type="scientific">uncultured Gemmatimonadetes bacterium Rifle_16ft_4_minimus_37772</name>
    <dbReference type="NCBI Taxonomy" id="1665097"/>
    <lineage>
        <taxon>Bacteria</taxon>
        <taxon>Pseudomonadati</taxon>
        <taxon>Gemmatimonadota</taxon>
        <taxon>environmental samples</taxon>
    </lineage>
</organism>
<dbReference type="InterPro" id="IPR011332">
    <property type="entry name" value="Ribosomal_zn-bd"/>
</dbReference>
<keyword evidence="2 5" id="KW-0689">Ribosomal protein</keyword>
<evidence type="ECO:0000313" key="6">
    <source>
        <dbReference type="EMBL" id="AKQ02840.1"/>
    </source>
</evidence>
<keyword evidence="3 5" id="KW-0687">Ribonucleoprotein</keyword>
<evidence type="ECO:0000256" key="4">
    <source>
        <dbReference type="ARBA" id="ARBA00035176"/>
    </source>
</evidence>
<dbReference type="PANTHER" id="PTHR43168">
    <property type="entry name" value="50S RIBOSOMAL PROTEIN L33, CHLOROPLASTIC"/>
    <property type="match status" value="1"/>
</dbReference>
<dbReference type="Gene3D" id="2.20.28.120">
    <property type="entry name" value="Ribosomal protein L33"/>
    <property type="match status" value="1"/>
</dbReference>
<dbReference type="GO" id="GO:0005840">
    <property type="term" value="C:ribosome"/>
    <property type="evidence" value="ECO:0007669"/>
    <property type="project" value="UniProtKB-KW"/>
</dbReference>
<dbReference type="GO" id="GO:0005737">
    <property type="term" value="C:cytoplasm"/>
    <property type="evidence" value="ECO:0007669"/>
    <property type="project" value="UniProtKB-ARBA"/>
</dbReference>
<dbReference type="NCBIfam" id="NF001860">
    <property type="entry name" value="PRK00595.1"/>
    <property type="match status" value="1"/>
</dbReference>
<dbReference type="HAMAP" id="MF_00294">
    <property type="entry name" value="Ribosomal_bL33"/>
    <property type="match status" value="1"/>
</dbReference>
<dbReference type="GO" id="GO:0003735">
    <property type="term" value="F:structural constituent of ribosome"/>
    <property type="evidence" value="ECO:0007669"/>
    <property type="project" value="InterPro"/>
</dbReference>
<dbReference type="GO" id="GO:1990904">
    <property type="term" value="C:ribonucleoprotein complex"/>
    <property type="evidence" value="ECO:0007669"/>
    <property type="project" value="UniProtKB-KW"/>
</dbReference>
<name>A0A0H4T7W4_9BACT</name>
<dbReference type="InterPro" id="IPR038584">
    <property type="entry name" value="Ribosomal_bL33_sf"/>
</dbReference>
<accession>A0A0H4T7W4</accession>